<sequence>MNWIHPSVLAILFVGVNSTFTDCGGNLTAPAGDFMSPNYPNSYLENTYCSWLITVAENQVIDVRFKHLDIVVWYGWYVEGCTDTIAFYDGPNEQAPLLTDNLCGLHGNKDIKIRSSHNQLFVVFKSQNSGSKSGFLANYWAHGATRTGRLLTATRLLTAASTSWRVVQTRYVSTIWEASVVFADLATCGANTDNVKIIAWILISVLILPYGVCVTVLQGVECNCKKGLIQGRDGECQDPGRCVNTTCSHFCGVTTESPYKEQCYCPKGMKLDPMNDTQCIECSTWTYGDDCRYQCPCHLDNTLTCDMANGTCTCRPGWTSATCTQDVDECVSQNLTCVPARDNSVCYNTPGSFDCLCLPGYEVVNRTYCDDCGKTLTDPSGVLVSRSHAEVLQDSTFSECNWTIVAPVGQLVTLSFVRYDFTFYGCRDYGYLDVYDGRDTNSTLMFRAARDYFYLWSWYNVPGFLRTKGNAMFLIRYPASCSGQYGFRSYGLDAYYWTHECRSNMYDATCSTPCQCHPNNTATCDYFNGRCTCNLGWMGYDCSIDIDECAQDPFRCPNYSLCVNLPGAYECQCKDGLTLNSSKLCSFDVNSSACTWKNCSHTCVRFTPRDQNSSVELCYCPIGMELDADQCVACKNWKFGPDCLLSSETHCVDQNTRYHDSVTDSFCICYSNWTGRFCETDVNECATGQFTCPPHAVCINTVGGYQCACDERNGFVQRSDNVTCEQIDCNYLFTNDSGVVMNYFHSKSFINNNANCSWLITARKDYIITLRFTSFQIHWNCQSNYLEVYDGVSEFNPRFGQYCSTNIPDVVRSSGNQMLIKFISGDIYSDGSFYGVYQAHECLDFTFGKETCDKNCLCVKDNTQFCDNINGECICKPGWTSGDCSVDMNECPNSTLCPPNSDCIKTIASYKCVCHQGYTFNITLGQCQGKIETTTVKKCDLKQSLDPCKISEECLTQDNIAIC</sequence>
<dbReference type="Pfam" id="PF00431">
    <property type="entry name" value="CUB"/>
    <property type="match status" value="3"/>
</dbReference>
<dbReference type="InterPro" id="IPR000859">
    <property type="entry name" value="CUB_dom"/>
</dbReference>
<evidence type="ECO:0000256" key="7">
    <source>
        <dbReference type="PROSITE-ProRule" id="PRU00076"/>
    </source>
</evidence>
<keyword evidence="8" id="KW-0472">Membrane</keyword>
<keyword evidence="8" id="KW-0812">Transmembrane</keyword>
<dbReference type="SUPFAM" id="SSF57196">
    <property type="entry name" value="EGF/Laminin"/>
    <property type="match status" value="4"/>
</dbReference>
<dbReference type="InterPro" id="IPR000152">
    <property type="entry name" value="EGF-type_Asp/Asn_hydroxyl_site"/>
</dbReference>
<dbReference type="Gene3D" id="2.170.300.10">
    <property type="entry name" value="Tie2 ligand-binding domain superfamily"/>
    <property type="match status" value="1"/>
</dbReference>
<evidence type="ECO:0000256" key="6">
    <source>
        <dbReference type="PROSITE-ProRule" id="PRU00059"/>
    </source>
</evidence>
<feature type="signal peptide" evidence="9">
    <location>
        <begin position="1"/>
        <end position="18"/>
    </location>
</feature>
<dbReference type="Gene3D" id="2.60.120.290">
    <property type="entry name" value="Spermadhesin, CUB domain"/>
    <property type="match status" value="3"/>
</dbReference>
<dbReference type="InterPro" id="IPR018097">
    <property type="entry name" value="EGF_Ca-bd_CS"/>
</dbReference>
<feature type="domain" description="CUB" evidence="10">
    <location>
        <begin position="729"/>
        <end position="840"/>
    </location>
</feature>
<dbReference type="FunFam" id="2.10.25.10:FF:000038">
    <property type="entry name" value="Fibrillin 2"/>
    <property type="match status" value="1"/>
</dbReference>
<dbReference type="GO" id="GO:0005509">
    <property type="term" value="F:calcium ion binding"/>
    <property type="evidence" value="ECO:0007669"/>
    <property type="project" value="InterPro"/>
</dbReference>
<reference evidence="12" key="2">
    <citation type="submission" date="2023-04" db="EMBL/GenBank/DDBJ databases">
        <authorList>
            <person name="Bu L."/>
            <person name="Lu L."/>
            <person name="Laidemitt M.R."/>
            <person name="Zhang S.M."/>
            <person name="Mutuku M."/>
            <person name="Mkoji G."/>
            <person name="Steinauer M."/>
            <person name="Loker E.S."/>
        </authorList>
    </citation>
    <scope>NUCLEOTIDE SEQUENCE</scope>
    <source>
        <strain evidence="12">KasaAsao</strain>
        <tissue evidence="12">Whole Snail</tissue>
    </source>
</reference>
<feature type="domain" description="EGF-like" evidence="11">
    <location>
        <begin position="326"/>
        <end position="370"/>
    </location>
</feature>
<evidence type="ECO:0000256" key="5">
    <source>
        <dbReference type="ARBA" id="ARBA00023180"/>
    </source>
</evidence>
<accession>A0AAD8AWS4</accession>
<evidence type="ECO:0000313" key="12">
    <source>
        <dbReference type="EMBL" id="KAK0043855.1"/>
    </source>
</evidence>
<dbReference type="SUPFAM" id="SSF49854">
    <property type="entry name" value="Spermadhesin, CUB domain"/>
    <property type="match status" value="3"/>
</dbReference>
<feature type="chain" id="PRO_5042294691" evidence="9">
    <location>
        <begin position="19"/>
        <end position="963"/>
    </location>
</feature>
<feature type="transmembrane region" description="Helical" evidence="8">
    <location>
        <begin position="197"/>
        <end position="217"/>
    </location>
</feature>
<feature type="domain" description="CUB" evidence="10">
    <location>
        <begin position="372"/>
        <end position="494"/>
    </location>
</feature>
<dbReference type="EMBL" id="JASAOG010000210">
    <property type="protein sequence ID" value="KAK0043855.1"/>
    <property type="molecule type" value="Genomic_DNA"/>
</dbReference>
<dbReference type="CDD" id="cd00041">
    <property type="entry name" value="CUB"/>
    <property type="match status" value="3"/>
</dbReference>
<dbReference type="PROSITE" id="PS01186">
    <property type="entry name" value="EGF_2"/>
    <property type="match status" value="2"/>
</dbReference>
<keyword evidence="4 6" id="KW-1015">Disulfide bond</keyword>
<feature type="domain" description="EGF-like" evidence="11">
    <location>
        <begin position="545"/>
        <end position="586"/>
    </location>
</feature>
<comment type="caution">
    <text evidence="12">The sequence shown here is derived from an EMBL/GenBank/DDBJ whole genome shotgun (WGS) entry which is preliminary data.</text>
</comment>
<dbReference type="AlphaFoldDB" id="A0AAD8AWS4"/>
<evidence type="ECO:0000256" key="4">
    <source>
        <dbReference type="ARBA" id="ARBA00023157"/>
    </source>
</evidence>
<feature type="domain" description="EGF-like" evidence="11">
    <location>
        <begin position="887"/>
        <end position="928"/>
    </location>
</feature>
<dbReference type="PROSITE" id="PS50026">
    <property type="entry name" value="EGF_3"/>
    <property type="match status" value="4"/>
</dbReference>
<evidence type="ECO:0000259" key="10">
    <source>
        <dbReference type="PROSITE" id="PS01180"/>
    </source>
</evidence>
<feature type="disulfide bond" evidence="6">
    <location>
        <begin position="729"/>
        <end position="756"/>
    </location>
</feature>
<keyword evidence="2 9" id="KW-0732">Signal</keyword>
<dbReference type="Proteomes" id="UP001233172">
    <property type="component" value="Unassembled WGS sequence"/>
</dbReference>
<evidence type="ECO:0000256" key="8">
    <source>
        <dbReference type="SAM" id="Phobius"/>
    </source>
</evidence>
<evidence type="ECO:0000256" key="1">
    <source>
        <dbReference type="ARBA" id="ARBA00022536"/>
    </source>
</evidence>
<dbReference type="Gene3D" id="2.10.25.10">
    <property type="entry name" value="Laminin"/>
    <property type="match status" value="4"/>
</dbReference>
<dbReference type="PROSITE" id="PS00010">
    <property type="entry name" value="ASX_HYDROXYL"/>
    <property type="match status" value="3"/>
</dbReference>
<dbReference type="InterPro" id="IPR035914">
    <property type="entry name" value="Sperma_CUB_dom_sf"/>
</dbReference>
<organism evidence="12 13">
    <name type="scientific">Biomphalaria pfeifferi</name>
    <name type="common">Bloodfluke planorb</name>
    <name type="synonym">Freshwater snail</name>
    <dbReference type="NCBI Taxonomy" id="112525"/>
    <lineage>
        <taxon>Eukaryota</taxon>
        <taxon>Metazoa</taxon>
        <taxon>Spiralia</taxon>
        <taxon>Lophotrochozoa</taxon>
        <taxon>Mollusca</taxon>
        <taxon>Gastropoda</taxon>
        <taxon>Heterobranchia</taxon>
        <taxon>Euthyneura</taxon>
        <taxon>Panpulmonata</taxon>
        <taxon>Hygrophila</taxon>
        <taxon>Lymnaeoidea</taxon>
        <taxon>Planorbidae</taxon>
        <taxon>Biomphalaria</taxon>
    </lineage>
</organism>
<dbReference type="InterPro" id="IPR049883">
    <property type="entry name" value="NOTCH1_EGF-like"/>
</dbReference>
<comment type="caution">
    <text evidence="7">Lacks conserved residue(s) required for the propagation of feature annotation.</text>
</comment>
<dbReference type="InterPro" id="IPR000742">
    <property type="entry name" value="EGF"/>
</dbReference>
<reference evidence="12" key="1">
    <citation type="journal article" date="2023" name="PLoS Negl. Trop. Dis.">
        <title>A genome sequence for Biomphalaria pfeifferi, the major vector snail for the human-infecting parasite Schistosoma mansoni.</title>
        <authorList>
            <person name="Bu L."/>
            <person name="Lu L."/>
            <person name="Laidemitt M.R."/>
            <person name="Zhang S.M."/>
            <person name="Mutuku M."/>
            <person name="Mkoji G."/>
            <person name="Steinauer M."/>
            <person name="Loker E.S."/>
        </authorList>
    </citation>
    <scope>NUCLEOTIDE SEQUENCE</scope>
    <source>
        <strain evidence="12">KasaAsao</strain>
    </source>
</reference>
<evidence type="ECO:0000259" key="11">
    <source>
        <dbReference type="PROSITE" id="PS50026"/>
    </source>
</evidence>
<keyword evidence="1 7" id="KW-0245">EGF-like domain</keyword>
<keyword evidence="5" id="KW-0325">Glycoprotein</keyword>
<evidence type="ECO:0000256" key="2">
    <source>
        <dbReference type="ARBA" id="ARBA00022729"/>
    </source>
</evidence>
<dbReference type="PRINTS" id="PR00011">
    <property type="entry name" value="EGFLAMININ"/>
</dbReference>
<dbReference type="InterPro" id="IPR052129">
    <property type="entry name" value="Spermadhesin-Link_domain"/>
</dbReference>
<feature type="non-terminal residue" evidence="12">
    <location>
        <position position="1"/>
    </location>
</feature>
<name>A0AAD8AWS4_BIOPF</name>
<feature type="domain" description="EGF-like" evidence="11">
    <location>
        <begin position="681"/>
        <end position="725"/>
    </location>
</feature>
<dbReference type="PROSITE" id="PS01180">
    <property type="entry name" value="CUB"/>
    <property type="match status" value="3"/>
</dbReference>
<proteinExistence type="predicted"/>
<dbReference type="PANTHER" id="PTHR46908:SF8">
    <property type="entry name" value="C-TYPE LECTIN DOMAIN-CONTAINING PROTEIN"/>
    <property type="match status" value="1"/>
</dbReference>
<dbReference type="SMART" id="SM00042">
    <property type="entry name" value="CUB"/>
    <property type="match status" value="3"/>
</dbReference>
<keyword evidence="13" id="KW-1185">Reference proteome</keyword>
<gene>
    <name evidence="12" type="ORF">Bpfe_026737</name>
</gene>
<dbReference type="CDD" id="cd00054">
    <property type="entry name" value="EGF_CA"/>
    <property type="match status" value="4"/>
</dbReference>
<dbReference type="PROSITE" id="PS01187">
    <property type="entry name" value="EGF_CA"/>
    <property type="match status" value="2"/>
</dbReference>
<dbReference type="SMART" id="SM00181">
    <property type="entry name" value="EGF"/>
    <property type="match status" value="10"/>
</dbReference>
<dbReference type="Pfam" id="PF07645">
    <property type="entry name" value="EGF_CA"/>
    <property type="match status" value="4"/>
</dbReference>
<dbReference type="PANTHER" id="PTHR46908">
    <property type="entry name" value="CUBILIN-LIKE PROTEIN"/>
    <property type="match status" value="1"/>
</dbReference>
<protein>
    <submittedName>
        <fullName evidence="12">Multiple epidermal growth factor-like domains protein 11</fullName>
    </submittedName>
</protein>
<evidence type="ECO:0000313" key="13">
    <source>
        <dbReference type="Proteomes" id="UP001233172"/>
    </source>
</evidence>
<evidence type="ECO:0000256" key="3">
    <source>
        <dbReference type="ARBA" id="ARBA00022737"/>
    </source>
</evidence>
<evidence type="ECO:0000256" key="9">
    <source>
        <dbReference type="SAM" id="SignalP"/>
    </source>
</evidence>
<keyword evidence="3" id="KW-0677">Repeat</keyword>
<feature type="domain" description="CUB" evidence="10">
    <location>
        <begin position="23"/>
        <end position="142"/>
    </location>
</feature>
<dbReference type="InterPro" id="IPR001881">
    <property type="entry name" value="EGF-like_Ca-bd_dom"/>
</dbReference>
<keyword evidence="8" id="KW-1133">Transmembrane helix</keyword>
<dbReference type="SMART" id="SM00179">
    <property type="entry name" value="EGF_CA"/>
    <property type="match status" value="4"/>
</dbReference>
<dbReference type="FunFam" id="2.60.120.290:FF:000003">
    <property type="entry name" value="Neuropilin"/>
    <property type="match status" value="1"/>
</dbReference>